<dbReference type="EMBL" id="PVWG01000001">
    <property type="protein sequence ID" value="PSB21991.1"/>
    <property type="molecule type" value="Genomic_DNA"/>
</dbReference>
<evidence type="ECO:0000313" key="1">
    <source>
        <dbReference type="EMBL" id="PSB21991.1"/>
    </source>
</evidence>
<organism evidence="1 2">
    <name type="scientific">Phormidesmis priestleyi ULC007</name>
    <dbReference type="NCBI Taxonomy" id="1920490"/>
    <lineage>
        <taxon>Bacteria</taxon>
        <taxon>Bacillati</taxon>
        <taxon>Cyanobacteriota</taxon>
        <taxon>Cyanophyceae</taxon>
        <taxon>Leptolyngbyales</taxon>
        <taxon>Leptolyngbyaceae</taxon>
        <taxon>Phormidesmis</taxon>
    </lineage>
</organism>
<dbReference type="OrthoDB" id="1491115at2"/>
<dbReference type="InterPro" id="IPR018721">
    <property type="entry name" value="DUF2252"/>
</dbReference>
<dbReference type="STRING" id="1920490.GCA_001895925_00713"/>
<reference evidence="1 2" key="1">
    <citation type="submission" date="2018-02" db="EMBL/GenBank/DDBJ databases">
        <authorList>
            <person name="Cohen D.B."/>
            <person name="Kent A.D."/>
        </authorList>
    </citation>
    <scope>NUCLEOTIDE SEQUENCE [LARGE SCALE GENOMIC DNA]</scope>
    <source>
        <strain evidence="1 2">ULC007</strain>
    </source>
</reference>
<dbReference type="RefSeq" id="WP_083582593.1">
    <property type="nucleotide sequence ID" value="NZ_MPPI01000001.1"/>
</dbReference>
<proteinExistence type="predicted"/>
<protein>
    <submittedName>
        <fullName evidence="1">DUF2252 domain-containing protein</fullName>
    </submittedName>
</protein>
<gene>
    <name evidence="1" type="ORF">C7B65_00820</name>
</gene>
<dbReference type="AlphaFoldDB" id="A0A2T1DNF1"/>
<keyword evidence="2" id="KW-1185">Reference proteome</keyword>
<dbReference type="PANTHER" id="PTHR39441">
    <property type="entry name" value="DUF2252 DOMAIN-CONTAINING PROTEIN"/>
    <property type="match status" value="1"/>
</dbReference>
<sequence length="471" mass="52642">MENQLTDRSFKHQAEGRSVAERLAAGKALRQKVKRTDLAEYHPPANRQDPIAILEAQTKTRLPELVPICYARMLTSPFAFLRGSAAVMIQDIALAPTTGINVQACGDMHLSNFGVFASAERNLVFGINDFDETYPGAWEWDLKRLVASAVVAGRFLGGDRVLCEAAVRAVVQSYRQHLYEYAEMGYLDLWYANITEADLLQKLPTQSHKRATQLLVKARQRTHLQVLEKMTDLVDDQHHIIEDPPLVVRIETTPRGKPMVEAIEQLMQDYLTSLSADRRFLVSRYRIVDVARKVVGVGSVGTRCWVIYLEGIDAGDPLFLQIKEAQPSILAPYAETLCNYRLPDDHQGHRVVTGQRLIQGAPDIFLGWGEMDGIQYYIRQLRDMKGGVKLEPSKFRLAELSNYCGVCGWALALAHAKSSDAAMLSGYVGKSEALDEALTKFAHAYADQTDRDYDQLAAAAKQGRIQVASEF</sequence>
<name>A0A2T1DNF1_9CYAN</name>
<dbReference type="PANTHER" id="PTHR39441:SF1">
    <property type="entry name" value="DUF2252 DOMAIN-CONTAINING PROTEIN"/>
    <property type="match status" value="1"/>
</dbReference>
<dbReference type="Pfam" id="PF10009">
    <property type="entry name" value="DUF2252"/>
    <property type="match status" value="1"/>
</dbReference>
<comment type="caution">
    <text evidence="1">The sequence shown here is derived from an EMBL/GenBank/DDBJ whole genome shotgun (WGS) entry which is preliminary data.</text>
</comment>
<reference evidence="1 2" key="2">
    <citation type="submission" date="2018-03" db="EMBL/GenBank/DDBJ databases">
        <title>The ancient ancestry and fast evolution of plastids.</title>
        <authorList>
            <person name="Moore K.R."/>
            <person name="Magnabosco C."/>
            <person name="Momper L."/>
            <person name="Gold D.A."/>
            <person name="Bosak T."/>
            <person name="Fournier G.P."/>
        </authorList>
    </citation>
    <scope>NUCLEOTIDE SEQUENCE [LARGE SCALE GENOMIC DNA]</scope>
    <source>
        <strain evidence="1 2">ULC007</strain>
    </source>
</reference>
<dbReference type="Proteomes" id="UP000238634">
    <property type="component" value="Unassembled WGS sequence"/>
</dbReference>
<accession>A0A2T1DNF1</accession>
<evidence type="ECO:0000313" key="2">
    <source>
        <dbReference type="Proteomes" id="UP000238634"/>
    </source>
</evidence>